<feature type="compositionally biased region" description="Polar residues" evidence="1">
    <location>
        <begin position="295"/>
        <end position="320"/>
    </location>
</feature>
<comment type="caution">
    <text evidence="2">The sequence shown here is derived from an EMBL/GenBank/DDBJ whole genome shotgun (WGS) entry which is preliminary data.</text>
</comment>
<evidence type="ECO:0000256" key="1">
    <source>
        <dbReference type="SAM" id="MobiDB-lite"/>
    </source>
</evidence>
<feature type="region of interest" description="Disordered" evidence="1">
    <location>
        <begin position="295"/>
        <end position="323"/>
    </location>
</feature>
<proteinExistence type="predicted"/>
<accession>A0AAW1CZ47</accession>
<dbReference type="AlphaFoldDB" id="A0AAW1CZ47"/>
<dbReference type="EMBL" id="JAPXFL010000009">
    <property type="protein sequence ID" value="KAK9501882.1"/>
    <property type="molecule type" value="Genomic_DNA"/>
</dbReference>
<evidence type="ECO:0000313" key="2">
    <source>
        <dbReference type="EMBL" id="KAK9501882.1"/>
    </source>
</evidence>
<evidence type="ECO:0000313" key="3">
    <source>
        <dbReference type="Proteomes" id="UP001461498"/>
    </source>
</evidence>
<sequence length="448" mass="50375">MASKGLTGGISEYKTGKINKFVETKHLNSIGTQTTVQKSANSTCSNDRLSSEQSTEQSTVVQLNKSLHGSIDSLKKETSKSKFSMKFVNLNNLDQLVDEAIKFDTSIANSDSERVKCCINEIYPNFNGSGDNKSKDHNEFCLDSPRDTEKIIDDNIMKKELNQSKSAQLRECLSDLTHSGKQERLDYTNKSKQKTIYNCWQYNDIDTDKNISENNYSSSAPAAAENIAYSKSYLKDKAYRFNAEKSGNSTYSYRTQTSMLDGISQESLSLQKLSEGTPSTRTVFGLPSLQTTISTETAKTESNSTSEKNINGNPMNSSQPLAAGDSLRNHKKIVDLITECFSVNENDEMEGMNHRISHIDSTLCVEIMRKITDTLMKYQPNLLSTENVNKSVHLNILKQLRTDHLRHIQQEIKHIEDLDQFLHNFGLNNQSGDNDSKIYKLEVNLSDN</sequence>
<gene>
    <name evidence="2" type="ORF">O3M35_012523</name>
</gene>
<feature type="region of interest" description="Disordered" evidence="1">
    <location>
        <begin position="38"/>
        <end position="58"/>
    </location>
</feature>
<name>A0AAW1CZ47_9HEMI</name>
<organism evidence="2 3">
    <name type="scientific">Rhynocoris fuscipes</name>
    <dbReference type="NCBI Taxonomy" id="488301"/>
    <lineage>
        <taxon>Eukaryota</taxon>
        <taxon>Metazoa</taxon>
        <taxon>Ecdysozoa</taxon>
        <taxon>Arthropoda</taxon>
        <taxon>Hexapoda</taxon>
        <taxon>Insecta</taxon>
        <taxon>Pterygota</taxon>
        <taxon>Neoptera</taxon>
        <taxon>Paraneoptera</taxon>
        <taxon>Hemiptera</taxon>
        <taxon>Heteroptera</taxon>
        <taxon>Panheteroptera</taxon>
        <taxon>Cimicomorpha</taxon>
        <taxon>Reduviidae</taxon>
        <taxon>Harpactorinae</taxon>
        <taxon>Harpactorini</taxon>
        <taxon>Rhynocoris</taxon>
    </lineage>
</organism>
<protein>
    <submittedName>
        <fullName evidence="2">Uncharacterized protein</fullName>
    </submittedName>
</protein>
<keyword evidence="3" id="KW-1185">Reference proteome</keyword>
<dbReference type="Proteomes" id="UP001461498">
    <property type="component" value="Unassembled WGS sequence"/>
</dbReference>
<reference evidence="2 3" key="1">
    <citation type="submission" date="2022-12" db="EMBL/GenBank/DDBJ databases">
        <title>Chromosome-level genome assembly of true bugs.</title>
        <authorList>
            <person name="Ma L."/>
            <person name="Li H."/>
        </authorList>
    </citation>
    <scope>NUCLEOTIDE SEQUENCE [LARGE SCALE GENOMIC DNA]</scope>
    <source>
        <strain evidence="2">Lab_2022b</strain>
    </source>
</reference>